<feature type="domain" description="AB hydrolase-1" evidence="3">
    <location>
        <begin position="9"/>
        <end position="260"/>
    </location>
</feature>
<organism evidence="4 5">
    <name type="scientific">Xylaria arbuscula</name>
    <dbReference type="NCBI Taxonomy" id="114810"/>
    <lineage>
        <taxon>Eukaryota</taxon>
        <taxon>Fungi</taxon>
        <taxon>Dikarya</taxon>
        <taxon>Ascomycota</taxon>
        <taxon>Pezizomycotina</taxon>
        <taxon>Sordariomycetes</taxon>
        <taxon>Xylariomycetidae</taxon>
        <taxon>Xylariales</taxon>
        <taxon>Xylariaceae</taxon>
        <taxon>Xylaria</taxon>
    </lineage>
</organism>
<name>A0A9W8NML9_9PEZI</name>
<dbReference type="PANTHER" id="PTHR37017:SF11">
    <property type="entry name" value="ESTERASE_LIPASE_THIOESTERASE DOMAIN-CONTAINING PROTEIN"/>
    <property type="match status" value="1"/>
</dbReference>
<evidence type="ECO:0000313" key="5">
    <source>
        <dbReference type="Proteomes" id="UP001148614"/>
    </source>
</evidence>
<dbReference type="Proteomes" id="UP001148614">
    <property type="component" value="Unassembled WGS sequence"/>
</dbReference>
<keyword evidence="5" id="KW-1185">Reference proteome</keyword>
<reference evidence="4" key="1">
    <citation type="submission" date="2022-07" db="EMBL/GenBank/DDBJ databases">
        <title>Genome Sequence of Xylaria arbuscula.</title>
        <authorList>
            <person name="Buettner E."/>
        </authorList>
    </citation>
    <scope>NUCLEOTIDE SEQUENCE</scope>
    <source>
        <strain evidence="4">VT107</strain>
    </source>
</reference>
<sequence>MAAPSGIAVVICHGSYHTPAPYMPFVESLKAVGIDAYCPQRPTSDLTKLNVGDVDAPDFNREPPPGGYPQGDDDVSPILSLLSSLILEEGRRVLVIGHSAGGWVATEAARPEFQEKQRKGRGLTGGIIGIFYFGAFIIPVGESIHSFFQPKDGPLMTPPFVEFHKHGGAGLGTPKDAHKFFFNDLEPEVAQKWAATLTASPIMTTKLSNDAYAALPCAYLILEGDLTLPKDYQKSMVTLQAQKTGDFTLYRCPAGHSPQLSWTNGLVGTVQDFINKIEK</sequence>
<evidence type="ECO:0000259" key="3">
    <source>
        <dbReference type="Pfam" id="PF12697"/>
    </source>
</evidence>
<protein>
    <recommendedName>
        <fullName evidence="3">AB hydrolase-1 domain-containing protein</fullName>
    </recommendedName>
</protein>
<dbReference type="InterPro" id="IPR052897">
    <property type="entry name" value="Sec-Metab_Biosynth_Hydrolase"/>
</dbReference>
<dbReference type="Gene3D" id="3.40.50.1820">
    <property type="entry name" value="alpha/beta hydrolase"/>
    <property type="match status" value="1"/>
</dbReference>
<dbReference type="InterPro" id="IPR029058">
    <property type="entry name" value="AB_hydrolase_fold"/>
</dbReference>
<feature type="region of interest" description="Disordered" evidence="1">
    <location>
        <begin position="49"/>
        <end position="73"/>
    </location>
</feature>
<dbReference type="Pfam" id="PF12697">
    <property type="entry name" value="Abhydrolase_6"/>
    <property type="match status" value="1"/>
</dbReference>
<proteinExistence type="predicted"/>
<dbReference type="EMBL" id="JANPWZ010000098">
    <property type="protein sequence ID" value="KAJ3579426.1"/>
    <property type="molecule type" value="Genomic_DNA"/>
</dbReference>
<dbReference type="PANTHER" id="PTHR37017">
    <property type="entry name" value="AB HYDROLASE-1 DOMAIN-CONTAINING PROTEIN-RELATED"/>
    <property type="match status" value="1"/>
</dbReference>
<evidence type="ECO:0000256" key="1">
    <source>
        <dbReference type="SAM" id="MobiDB-lite"/>
    </source>
</evidence>
<keyword evidence="2" id="KW-1133">Transmembrane helix</keyword>
<dbReference type="AlphaFoldDB" id="A0A9W8NML9"/>
<evidence type="ECO:0000256" key="2">
    <source>
        <dbReference type="SAM" id="Phobius"/>
    </source>
</evidence>
<evidence type="ECO:0000313" key="4">
    <source>
        <dbReference type="EMBL" id="KAJ3579426.1"/>
    </source>
</evidence>
<comment type="caution">
    <text evidence="4">The sequence shown here is derived from an EMBL/GenBank/DDBJ whole genome shotgun (WGS) entry which is preliminary data.</text>
</comment>
<keyword evidence="2" id="KW-0812">Transmembrane</keyword>
<dbReference type="SUPFAM" id="SSF53474">
    <property type="entry name" value="alpha/beta-Hydrolases"/>
    <property type="match status" value="1"/>
</dbReference>
<keyword evidence="2" id="KW-0472">Membrane</keyword>
<accession>A0A9W8NML9</accession>
<dbReference type="VEuPathDB" id="FungiDB:F4678DRAFT_432964"/>
<gene>
    <name evidence="4" type="ORF">NPX13_g1146</name>
</gene>
<dbReference type="InterPro" id="IPR000073">
    <property type="entry name" value="AB_hydrolase_1"/>
</dbReference>
<feature type="transmembrane region" description="Helical" evidence="2">
    <location>
        <begin position="122"/>
        <end position="141"/>
    </location>
</feature>